<organism evidence="3 4">
    <name type="scientific">Kocuria dechangensis</name>
    <dbReference type="NCBI Taxonomy" id="1176249"/>
    <lineage>
        <taxon>Bacteria</taxon>
        <taxon>Bacillati</taxon>
        <taxon>Actinomycetota</taxon>
        <taxon>Actinomycetes</taxon>
        <taxon>Micrococcales</taxon>
        <taxon>Micrococcaceae</taxon>
        <taxon>Kocuria</taxon>
    </lineage>
</organism>
<dbReference type="RefSeq" id="WP_188539541.1">
    <property type="nucleotide sequence ID" value="NZ_BMEQ01000027.1"/>
</dbReference>
<evidence type="ECO:0000313" key="3">
    <source>
        <dbReference type="EMBL" id="GGG67651.1"/>
    </source>
</evidence>
<dbReference type="PANTHER" id="PTHR40761:SF1">
    <property type="entry name" value="CONSERVED INTEGRAL MEMBRANE ALANINE VALINE AND LEUCINE RICH PROTEIN-RELATED"/>
    <property type="match status" value="1"/>
</dbReference>
<dbReference type="SUPFAM" id="SSF103481">
    <property type="entry name" value="Multidrug resistance efflux transporter EmrE"/>
    <property type="match status" value="1"/>
</dbReference>
<evidence type="ECO:0000256" key="2">
    <source>
        <dbReference type="SAM" id="Phobius"/>
    </source>
</evidence>
<feature type="transmembrane region" description="Helical" evidence="2">
    <location>
        <begin position="238"/>
        <end position="259"/>
    </location>
</feature>
<dbReference type="InterPro" id="IPR037185">
    <property type="entry name" value="EmrE-like"/>
</dbReference>
<keyword evidence="2" id="KW-0812">Transmembrane</keyword>
<protein>
    <recommendedName>
        <fullName evidence="5">Multidrug DMT transporter permease</fullName>
    </recommendedName>
</protein>
<evidence type="ECO:0000313" key="4">
    <source>
        <dbReference type="Proteomes" id="UP000638848"/>
    </source>
</evidence>
<keyword evidence="2" id="KW-0472">Membrane</keyword>
<keyword evidence="4" id="KW-1185">Reference proteome</keyword>
<name>A0A917H4V6_9MICC</name>
<gene>
    <name evidence="3" type="ORF">GCM10011374_34960</name>
</gene>
<feature type="region of interest" description="Disordered" evidence="1">
    <location>
        <begin position="290"/>
        <end position="310"/>
    </location>
</feature>
<feature type="transmembrane region" description="Helical" evidence="2">
    <location>
        <begin position="175"/>
        <end position="193"/>
    </location>
</feature>
<keyword evidence="2" id="KW-1133">Transmembrane helix</keyword>
<feature type="transmembrane region" description="Helical" evidence="2">
    <location>
        <begin position="87"/>
        <end position="107"/>
    </location>
</feature>
<dbReference type="PANTHER" id="PTHR40761">
    <property type="entry name" value="CONSERVED INTEGRAL MEMBRANE ALANINE VALINE AND LEUCINE RICH PROTEIN-RELATED"/>
    <property type="match status" value="1"/>
</dbReference>
<evidence type="ECO:0000256" key="1">
    <source>
        <dbReference type="SAM" id="MobiDB-lite"/>
    </source>
</evidence>
<reference evidence="3" key="2">
    <citation type="submission" date="2020-09" db="EMBL/GenBank/DDBJ databases">
        <authorList>
            <person name="Sun Q."/>
            <person name="Zhou Y."/>
        </authorList>
    </citation>
    <scope>NUCLEOTIDE SEQUENCE</scope>
    <source>
        <strain evidence="3">CGMCC 1.12187</strain>
    </source>
</reference>
<feature type="transmembrane region" description="Helical" evidence="2">
    <location>
        <begin position="265"/>
        <end position="287"/>
    </location>
</feature>
<feature type="transmembrane region" description="Helical" evidence="2">
    <location>
        <begin position="62"/>
        <end position="81"/>
    </location>
</feature>
<proteinExistence type="predicted"/>
<feature type="transmembrane region" description="Helical" evidence="2">
    <location>
        <begin position="119"/>
        <end position="139"/>
    </location>
</feature>
<sequence>MIMASGVPVLAEGHWVGIPIAVAGAVMLSLGTWFQSRGVVAAVAGSGSLNGQHLGVLIRRPVWAAGTAMLGVAIMLQLAALRFSPLMVVQPIGAVALVVTEVIHLAVSGRRPGARRVVAVVLCVGGIAAFVVIAALWVVDVPITDEYLRTVLLLLALVLVAVAAAFRWARQHLNAIAYTVGAGVLYGFVATLAKTVLGRVVQGQFGWLSLTALAGLLLATAVGAWLVQHAHTAGRPELVVAGLTVVDPLIAVTLAITVLGEAATAPPAAFMGFLLTGALAVTGVMALTTAGTASPTPEQGPLSGPLPPGR</sequence>
<feature type="transmembrane region" description="Helical" evidence="2">
    <location>
        <begin position="205"/>
        <end position="226"/>
    </location>
</feature>
<dbReference type="AlphaFoldDB" id="A0A917H4V6"/>
<accession>A0A917H4V6</accession>
<evidence type="ECO:0008006" key="5">
    <source>
        <dbReference type="Google" id="ProtNLM"/>
    </source>
</evidence>
<feature type="transmembrane region" description="Helical" evidence="2">
    <location>
        <begin position="151"/>
        <end position="168"/>
    </location>
</feature>
<reference evidence="3" key="1">
    <citation type="journal article" date="2014" name="Int. J. Syst. Evol. Microbiol.">
        <title>Complete genome sequence of Corynebacterium casei LMG S-19264T (=DSM 44701T), isolated from a smear-ripened cheese.</title>
        <authorList>
            <consortium name="US DOE Joint Genome Institute (JGI-PGF)"/>
            <person name="Walter F."/>
            <person name="Albersmeier A."/>
            <person name="Kalinowski J."/>
            <person name="Ruckert C."/>
        </authorList>
    </citation>
    <scope>NUCLEOTIDE SEQUENCE</scope>
    <source>
        <strain evidence="3">CGMCC 1.12187</strain>
    </source>
</reference>
<comment type="caution">
    <text evidence="3">The sequence shown here is derived from an EMBL/GenBank/DDBJ whole genome shotgun (WGS) entry which is preliminary data.</text>
</comment>
<feature type="transmembrane region" description="Helical" evidence="2">
    <location>
        <begin position="15"/>
        <end position="34"/>
    </location>
</feature>
<dbReference type="Proteomes" id="UP000638848">
    <property type="component" value="Unassembled WGS sequence"/>
</dbReference>
<dbReference type="EMBL" id="BMEQ01000027">
    <property type="protein sequence ID" value="GGG67651.1"/>
    <property type="molecule type" value="Genomic_DNA"/>
</dbReference>